<evidence type="ECO:0000313" key="5">
    <source>
        <dbReference type="Proteomes" id="UP000280296"/>
    </source>
</evidence>
<dbReference type="EMBL" id="RYZH01000022">
    <property type="protein sequence ID" value="RUL87347.1"/>
    <property type="molecule type" value="Genomic_DNA"/>
</dbReference>
<feature type="binding site" evidence="2">
    <location>
        <begin position="128"/>
        <end position="129"/>
    </location>
    <ligand>
        <name>ATP</name>
        <dbReference type="ChEBI" id="CHEBI:30616"/>
    </ligand>
</feature>
<reference evidence="4 5" key="1">
    <citation type="submission" date="2018-12" db="EMBL/GenBank/DDBJ databases">
        <authorList>
            <person name="Toschakov S.V."/>
        </authorList>
    </citation>
    <scope>NUCLEOTIDE SEQUENCE [LARGE SCALE GENOMIC DNA]</scope>
    <source>
        <strain evidence="4 5">GM2012</strain>
    </source>
</reference>
<feature type="binding site" evidence="2">
    <location>
        <position position="34"/>
    </location>
    <ligand>
        <name>Mg(2+)</name>
        <dbReference type="ChEBI" id="CHEBI:18420"/>
        <label>4</label>
    </ligand>
</feature>
<keyword evidence="1 2" id="KW-0784">Thiamine biosynthesis</keyword>
<proteinExistence type="inferred from homology"/>
<feature type="binding site" evidence="2">
    <location>
        <position position="81"/>
    </location>
    <ligand>
        <name>Mg(2+)</name>
        <dbReference type="ChEBI" id="CHEBI:18420"/>
        <label>3</label>
    </ligand>
</feature>
<keyword evidence="2" id="KW-0067">ATP-binding</keyword>
<comment type="miscellaneous">
    <text evidence="2">Reaction mechanism of ThiL seems to utilize a direct, inline transfer of the gamma-phosphate of ATP to TMP rather than a phosphorylated enzyme intermediate.</text>
</comment>
<feature type="domain" description="PurM-like N-terminal" evidence="3">
    <location>
        <begin position="32"/>
        <end position="146"/>
    </location>
</feature>
<dbReference type="Pfam" id="PF00586">
    <property type="entry name" value="AIRS"/>
    <property type="match status" value="1"/>
</dbReference>
<feature type="binding site" evidence="2">
    <location>
        <position position="155"/>
    </location>
    <ligand>
        <name>ATP</name>
        <dbReference type="ChEBI" id="CHEBI:30616"/>
    </ligand>
</feature>
<comment type="catalytic activity">
    <reaction evidence="2">
        <text>thiamine phosphate + ATP = thiamine diphosphate + ADP</text>
        <dbReference type="Rhea" id="RHEA:15913"/>
        <dbReference type="ChEBI" id="CHEBI:30616"/>
        <dbReference type="ChEBI" id="CHEBI:37575"/>
        <dbReference type="ChEBI" id="CHEBI:58937"/>
        <dbReference type="ChEBI" id="CHEBI:456216"/>
        <dbReference type="EC" id="2.7.4.16"/>
    </reaction>
</comment>
<dbReference type="UniPathway" id="UPA00060">
    <property type="reaction ID" value="UER00142"/>
</dbReference>
<evidence type="ECO:0000256" key="1">
    <source>
        <dbReference type="ARBA" id="ARBA00022977"/>
    </source>
</evidence>
<feature type="binding site" evidence="2">
    <location>
        <position position="204"/>
    </location>
    <ligand>
        <name>ATP</name>
        <dbReference type="ChEBI" id="CHEBI:30616"/>
    </ligand>
</feature>
<feature type="binding site" evidence="2">
    <location>
        <position position="129"/>
    </location>
    <ligand>
        <name>Mg(2+)</name>
        <dbReference type="ChEBI" id="CHEBI:18420"/>
        <label>1</label>
    </ligand>
</feature>
<comment type="pathway">
    <text evidence="2">Cofactor biosynthesis; thiamine diphosphate biosynthesis; thiamine diphosphate from thiamine phosphate: step 1/1.</text>
</comment>
<reference evidence="4 5" key="2">
    <citation type="submission" date="2019-01" db="EMBL/GenBank/DDBJ databases">
        <title>Tautonia sociabilis, a novel thermotolerant planctomycete of Isosphaeraceae family, isolated from a 4000 m deep subterranean habitat.</title>
        <authorList>
            <person name="Kovaleva O.L."/>
            <person name="Elcheninov A.G."/>
            <person name="Van Heerden E."/>
            <person name="Toshchakov S.V."/>
            <person name="Novikov A."/>
            <person name="Bonch-Osmolovskaya E.A."/>
            <person name="Kublanov I.V."/>
        </authorList>
    </citation>
    <scope>NUCLEOTIDE SEQUENCE [LARGE SCALE GENOMIC DNA]</scope>
    <source>
        <strain evidence="4 5">GM2012</strain>
    </source>
</reference>
<dbReference type="PANTHER" id="PTHR30270:SF0">
    <property type="entry name" value="THIAMINE-MONOPHOSPHATE KINASE"/>
    <property type="match status" value="1"/>
</dbReference>
<keyword evidence="2" id="KW-0547">Nucleotide-binding</keyword>
<dbReference type="Proteomes" id="UP000280296">
    <property type="component" value="Unassembled WGS sequence"/>
</dbReference>
<dbReference type="SUPFAM" id="SSF55326">
    <property type="entry name" value="PurM N-terminal domain-like"/>
    <property type="match status" value="1"/>
</dbReference>
<comment type="similarity">
    <text evidence="2">Belongs to the thiamine-monophosphate kinase family.</text>
</comment>
<dbReference type="OrthoDB" id="9802811at2"/>
<dbReference type="GO" id="GO:0000287">
    <property type="term" value="F:magnesium ion binding"/>
    <property type="evidence" value="ECO:0007669"/>
    <property type="project" value="UniProtKB-UniRule"/>
</dbReference>
<dbReference type="PIRSF" id="PIRSF005303">
    <property type="entry name" value="Thiam_monoph_kin"/>
    <property type="match status" value="1"/>
</dbReference>
<evidence type="ECO:0000313" key="4">
    <source>
        <dbReference type="EMBL" id="RUL87347.1"/>
    </source>
</evidence>
<dbReference type="GO" id="GO:0009229">
    <property type="term" value="P:thiamine diphosphate biosynthetic process"/>
    <property type="evidence" value="ECO:0007669"/>
    <property type="project" value="UniProtKB-UniRule"/>
</dbReference>
<feature type="binding site" evidence="2">
    <location>
        <position position="52"/>
    </location>
    <ligand>
        <name>Mg(2+)</name>
        <dbReference type="ChEBI" id="CHEBI:18420"/>
        <label>2</label>
    </ligand>
</feature>
<dbReference type="GO" id="GO:0009030">
    <property type="term" value="F:thiamine-phosphate kinase activity"/>
    <property type="evidence" value="ECO:0007669"/>
    <property type="project" value="UniProtKB-UniRule"/>
</dbReference>
<dbReference type="InterPro" id="IPR036676">
    <property type="entry name" value="PurM-like_C_sf"/>
</dbReference>
<gene>
    <name evidence="2" type="primary">thiL</name>
    <name evidence="4" type="ORF">TsocGM_12505</name>
</gene>
<keyword evidence="5" id="KW-1185">Reference proteome</keyword>
<dbReference type="AlphaFoldDB" id="A0A432MJG4"/>
<feature type="binding site" evidence="2">
    <location>
        <position position="81"/>
    </location>
    <ligand>
        <name>Mg(2+)</name>
        <dbReference type="ChEBI" id="CHEBI:18420"/>
        <label>2</label>
    </ligand>
</feature>
<dbReference type="HAMAP" id="MF_02128">
    <property type="entry name" value="TMP_kinase"/>
    <property type="match status" value="1"/>
</dbReference>
<feature type="binding site" evidence="2">
    <location>
        <position position="311"/>
    </location>
    <ligand>
        <name>substrate</name>
    </ligand>
</feature>
<feature type="binding site" evidence="2">
    <location>
        <position position="51"/>
    </location>
    <ligand>
        <name>Mg(2+)</name>
        <dbReference type="ChEBI" id="CHEBI:18420"/>
        <label>1</label>
    </ligand>
</feature>
<keyword evidence="2" id="KW-0460">Magnesium</keyword>
<keyword evidence="2 4" id="KW-0418">Kinase</keyword>
<dbReference type="EC" id="2.7.4.16" evidence="2"/>
<dbReference type="GO" id="GO:0009228">
    <property type="term" value="P:thiamine biosynthetic process"/>
    <property type="evidence" value="ECO:0007669"/>
    <property type="project" value="UniProtKB-KW"/>
</dbReference>
<name>A0A432MJG4_9BACT</name>
<protein>
    <recommendedName>
        <fullName evidence="2">Thiamine-monophosphate kinase</fullName>
        <shortName evidence="2">TMP kinase</shortName>
        <shortName evidence="2">Thiamine-phosphate kinase</shortName>
        <ecNumber evidence="2">2.7.4.16</ecNumber>
    </recommendedName>
</protein>
<keyword evidence="2" id="KW-0479">Metal-binding</keyword>
<feature type="binding site" evidence="2">
    <location>
        <position position="52"/>
    </location>
    <ligand>
        <name>Mg(2+)</name>
        <dbReference type="ChEBI" id="CHEBI:18420"/>
        <label>1</label>
    </ligand>
</feature>
<comment type="caution">
    <text evidence="4">The sequence shown here is derived from an EMBL/GenBank/DDBJ whole genome shotgun (WGS) entry which is preliminary data.</text>
</comment>
<dbReference type="CDD" id="cd02194">
    <property type="entry name" value="ThiL"/>
    <property type="match status" value="1"/>
</dbReference>
<dbReference type="Gene3D" id="3.90.650.10">
    <property type="entry name" value="PurM-like C-terminal domain"/>
    <property type="match status" value="1"/>
</dbReference>
<dbReference type="SUPFAM" id="SSF56042">
    <property type="entry name" value="PurM C-terminal domain-like"/>
    <property type="match status" value="1"/>
</dbReference>
<sequence>MTTPVGPLGEFELIRLLRARAVPHPGVALGIGDDAAVLSPGRPGSSLVVTTDLLLDGRHFLFSECGAEAAGYKSLAVNLSDLAAMAARPVAAFVAVALPRSSAAEVALGLMDGMAPLADRFGLTLAGGDTNAWEGPLVVCVTAIGEADAPGPITRSGARPGDAVLVTGPLGGSILGRHLRPEPRVVEALALLESAELHALIDLSDGLASDLGHVLEASGGLGACLDAEAIPIHSDAFRLADQTGRPPLEHALGDGEDFELCVIVPPGAASALLASPPGGVRLTRVGTIDDGPGLRLRSPKGKIEPVRTRGFDHLASRGDGDAG</sequence>
<dbReference type="Gene3D" id="3.30.1330.10">
    <property type="entry name" value="PurM-like, N-terminal domain"/>
    <property type="match status" value="1"/>
</dbReference>
<feature type="binding site" evidence="2">
    <location>
        <position position="59"/>
    </location>
    <ligand>
        <name>substrate</name>
    </ligand>
</feature>
<accession>A0A432MJG4</accession>
<keyword evidence="2" id="KW-0808">Transferase</keyword>
<comment type="caution">
    <text evidence="2">Lacks conserved residue(s) required for the propagation of feature annotation.</text>
</comment>
<dbReference type="InterPro" id="IPR036921">
    <property type="entry name" value="PurM-like_N_sf"/>
</dbReference>
<evidence type="ECO:0000259" key="3">
    <source>
        <dbReference type="Pfam" id="PF00586"/>
    </source>
</evidence>
<dbReference type="RefSeq" id="WP_126725711.1">
    <property type="nucleotide sequence ID" value="NZ_RYZH01000022.1"/>
</dbReference>
<feature type="binding site" evidence="2">
    <location>
        <position position="202"/>
    </location>
    <ligand>
        <name>Mg(2+)</name>
        <dbReference type="ChEBI" id="CHEBI:18420"/>
        <label>3</label>
    </ligand>
</feature>
<dbReference type="PANTHER" id="PTHR30270">
    <property type="entry name" value="THIAMINE-MONOPHOSPHATE KINASE"/>
    <property type="match status" value="1"/>
</dbReference>
<feature type="binding site" evidence="2">
    <location>
        <position position="50"/>
    </location>
    <ligand>
        <name>Mg(2+)</name>
        <dbReference type="ChEBI" id="CHEBI:18420"/>
        <label>4</label>
    </ligand>
</feature>
<feature type="binding site" evidence="2">
    <location>
        <position position="81"/>
    </location>
    <ligand>
        <name>Mg(2+)</name>
        <dbReference type="ChEBI" id="CHEBI:18420"/>
        <label>4</label>
    </ligand>
</feature>
<feature type="binding site" evidence="2">
    <location>
        <position position="205"/>
    </location>
    <ligand>
        <name>Mg(2+)</name>
        <dbReference type="ChEBI" id="CHEBI:18420"/>
        <label>5</label>
    </ligand>
</feature>
<evidence type="ECO:0000256" key="2">
    <source>
        <dbReference type="HAMAP-Rule" id="MF_02128"/>
    </source>
</evidence>
<dbReference type="InterPro" id="IPR016188">
    <property type="entry name" value="PurM-like_N"/>
</dbReference>
<dbReference type="InterPro" id="IPR006283">
    <property type="entry name" value="ThiL-like"/>
</dbReference>
<feature type="binding site" evidence="2">
    <location>
        <position position="256"/>
    </location>
    <ligand>
        <name>substrate</name>
    </ligand>
</feature>
<feature type="binding site" evidence="2">
    <location>
        <position position="34"/>
    </location>
    <ligand>
        <name>Mg(2+)</name>
        <dbReference type="ChEBI" id="CHEBI:18420"/>
        <label>3</label>
    </ligand>
</feature>
<dbReference type="GO" id="GO:0005524">
    <property type="term" value="F:ATP binding"/>
    <property type="evidence" value="ECO:0007669"/>
    <property type="project" value="UniProtKB-UniRule"/>
</dbReference>
<comment type="function">
    <text evidence="2">Catalyzes the ATP-dependent phosphorylation of thiamine-monophosphate (TMP) to form thiamine-pyrophosphate (TPP), the active form of vitamin B1.</text>
</comment>
<organism evidence="4 5">
    <name type="scientific">Tautonia sociabilis</name>
    <dbReference type="NCBI Taxonomy" id="2080755"/>
    <lineage>
        <taxon>Bacteria</taxon>
        <taxon>Pseudomonadati</taxon>
        <taxon>Planctomycetota</taxon>
        <taxon>Planctomycetia</taxon>
        <taxon>Isosphaerales</taxon>
        <taxon>Isosphaeraceae</taxon>
        <taxon>Tautonia</taxon>
    </lineage>
</organism>